<evidence type="ECO:0000313" key="9">
    <source>
        <dbReference type="Proteomes" id="UP000042997"/>
    </source>
</evidence>
<proteinExistence type="inferred from homology"/>
<dbReference type="AlphaFoldDB" id="A0A098BLH3"/>
<sequence>MDSARFVARSGRTRRRPTGRSTHDQEDALFTGSEPVPTALFPDLVEGALRDFFVSRIDLVEPIGGGYPEAVTALESFVLRGGKRVRPAFAWNGWIGAGGDPSGLDAPAVLRACSALELVQACALVHDDIIDASTTRRGFPTVHVEFAEQHRASGWRGRPEQFGTAVAILLGDLALAWADDMVREAGLDSATTARIAPVWSAMRTEVLGGQFLDIAGEVSADESVPAAMRVNRFKTAAYTIERPLHLGAALAGADDALITAYREFGTDIGLAFQLRDDLLGVFGDPEVTGKPSGDDLRSGKRTVLYALALESADARDPEAARLLRESIGSDLSDADVERLRTVITELGAVDRVERRIAALTDAALATLDGSGATDEGKARLRAAALDATRRAA</sequence>
<dbReference type="Proteomes" id="UP000042997">
    <property type="component" value="Unassembled WGS sequence"/>
</dbReference>
<dbReference type="SFLD" id="SFLDG01017">
    <property type="entry name" value="Polyprenyl_Transferase_Like"/>
    <property type="match status" value="1"/>
</dbReference>
<protein>
    <submittedName>
        <fullName evidence="8">Geranylgeranyl pyrophosphate synthase</fullName>
    </submittedName>
</protein>
<dbReference type="GO" id="GO:0004659">
    <property type="term" value="F:prenyltransferase activity"/>
    <property type="evidence" value="ECO:0007669"/>
    <property type="project" value="InterPro"/>
</dbReference>
<dbReference type="InterPro" id="IPR033749">
    <property type="entry name" value="Polyprenyl_synt_CS"/>
</dbReference>
<dbReference type="EMBL" id="CCSD01000060">
    <property type="protein sequence ID" value="CDZ89573.1"/>
    <property type="molecule type" value="Genomic_DNA"/>
</dbReference>
<evidence type="ECO:0000256" key="3">
    <source>
        <dbReference type="ARBA" id="ARBA00006706"/>
    </source>
</evidence>
<evidence type="ECO:0000256" key="6">
    <source>
        <dbReference type="ARBA" id="ARBA00022842"/>
    </source>
</evidence>
<organism evidence="8 9">
    <name type="scientific">Rhodococcus ruber</name>
    <dbReference type="NCBI Taxonomy" id="1830"/>
    <lineage>
        <taxon>Bacteria</taxon>
        <taxon>Bacillati</taxon>
        <taxon>Actinomycetota</taxon>
        <taxon>Actinomycetes</taxon>
        <taxon>Mycobacteriales</taxon>
        <taxon>Nocardiaceae</taxon>
        <taxon>Rhodococcus</taxon>
    </lineage>
</organism>
<dbReference type="InterPro" id="IPR008949">
    <property type="entry name" value="Isoprenoid_synthase_dom_sf"/>
</dbReference>
<evidence type="ECO:0000256" key="7">
    <source>
        <dbReference type="RuleBase" id="RU004466"/>
    </source>
</evidence>
<dbReference type="PROSITE" id="PS00444">
    <property type="entry name" value="POLYPRENYL_SYNTHASE_2"/>
    <property type="match status" value="1"/>
</dbReference>
<keyword evidence="6" id="KW-0460">Magnesium</keyword>
<dbReference type="PROSITE" id="PS00723">
    <property type="entry name" value="POLYPRENYL_SYNTHASE_1"/>
    <property type="match status" value="1"/>
</dbReference>
<dbReference type="Pfam" id="PF00348">
    <property type="entry name" value="polyprenyl_synt"/>
    <property type="match status" value="1"/>
</dbReference>
<accession>A0A098BLH3</accession>
<dbReference type="GO" id="GO:0008299">
    <property type="term" value="P:isoprenoid biosynthetic process"/>
    <property type="evidence" value="ECO:0007669"/>
    <property type="project" value="InterPro"/>
</dbReference>
<dbReference type="GO" id="GO:0046872">
    <property type="term" value="F:metal ion binding"/>
    <property type="evidence" value="ECO:0007669"/>
    <property type="project" value="UniProtKB-KW"/>
</dbReference>
<comment type="cofactor">
    <cofactor evidence="1">
        <name>Mg(2+)</name>
        <dbReference type="ChEBI" id="CHEBI:18420"/>
    </cofactor>
</comment>
<dbReference type="Gene3D" id="1.10.600.10">
    <property type="entry name" value="Farnesyl Diphosphate Synthase"/>
    <property type="match status" value="1"/>
</dbReference>
<evidence type="ECO:0000256" key="2">
    <source>
        <dbReference type="ARBA" id="ARBA00005128"/>
    </source>
</evidence>
<reference evidence="8 9" key="1">
    <citation type="journal article" date="2014" name="Genome Announc.">
        <title>Draft Genome Sequence of Propane- and Butane-Oxidizing Actinobacterium Rhodococcus ruber IEGM 231.</title>
        <authorList>
            <person name="Ivshina I.B."/>
            <person name="Kuyukina M.S."/>
            <person name="Krivoruchko A.V."/>
            <person name="Barbe V."/>
            <person name="Fischer C."/>
        </authorList>
    </citation>
    <scope>NUCLEOTIDE SEQUENCE [LARGE SCALE GENOMIC DNA]</scope>
</reference>
<name>A0A098BLH3_9NOCA</name>
<comment type="pathway">
    <text evidence="2">Isoprenoid biosynthesis.</text>
</comment>
<evidence type="ECO:0000256" key="4">
    <source>
        <dbReference type="ARBA" id="ARBA00022679"/>
    </source>
</evidence>
<comment type="similarity">
    <text evidence="3 7">Belongs to the FPP/GGPP synthase family.</text>
</comment>
<evidence type="ECO:0000256" key="5">
    <source>
        <dbReference type="ARBA" id="ARBA00022723"/>
    </source>
</evidence>
<dbReference type="PANTHER" id="PTHR12001">
    <property type="entry name" value="GERANYLGERANYL PYROPHOSPHATE SYNTHASE"/>
    <property type="match status" value="1"/>
</dbReference>
<evidence type="ECO:0000313" key="8">
    <source>
        <dbReference type="EMBL" id="CDZ89573.1"/>
    </source>
</evidence>
<dbReference type="SFLD" id="SFLDS00005">
    <property type="entry name" value="Isoprenoid_Synthase_Type_I"/>
    <property type="match status" value="1"/>
</dbReference>
<dbReference type="PANTHER" id="PTHR12001:SF85">
    <property type="entry name" value="SHORT CHAIN ISOPRENYL DIPHOSPHATE SYNTHASE"/>
    <property type="match status" value="1"/>
</dbReference>
<keyword evidence="4 7" id="KW-0808">Transferase</keyword>
<dbReference type="SUPFAM" id="SSF48576">
    <property type="entry name" value="Terpenoid synthases"/>
    <property type="match status" value="1"/>
</dbReference>
<evidence type="ECO:0000256" key="1">
    <source>
        <dbReference type="ARBA" id="ARBA00001946"/>
    </source>
</evidence>
<dbReference type="CDD" id="cd00685">
    <property type="entry name" value="Trans_IPPS_HT"/>
    <property type="match status" value="1"/>
</dbReference>
<keyword evidence="5" id="KW-0479">Metal-binding</keyword>
<dbReference type="eggNOG" id="COG0142">
    <property type="taxonomic scope" value="Bacteria"/>
</dbReference>
<gene>
    <name evidence="8" type="ORF">RHRU231_490008</name>
</gene>
<dbReference type="InterPro" id="IPR000092">
    <property type="entry name" value="Polyprenyl_synt"/>
</dbReference>